<proteinExistence type="inferred from homology"/>
<evidence type="ECO:0000256" key="1">
    <source>
        <dbReference type="ARBA" id="ARBA00006524"/>
    </source>
</evidence>
<dbReference type="OMA" id="MALENEW"/>
<comment type="similarity">
    <text evidence="1">Belongs to the TSR2 family.</text>
</comment>
<dbReference type="Pfam" id="PF10273">
    <property type="entry name" value="WGG"/>
    <property type="match status" value="1"/>
</dbReference>
<evidence type="ECO:0000256" key="2">
    <source>
        <dbReference type="ARBA" id="ARBA00022552"/>
    </source>
</evidence>
<evidence type="ECO:0000313" key="5">
    <source>
        <dbReference type="Proteomes" id="UP000002899"/>
    </source>
</evidence>
<evidence type="ECO:0000256" key="3">
    <source>
        <dbReference type="SAM" id="SignalP"/>
    </source>
</evidence>
<keyword evidence="2" id="KW-0698">rRNA processing</keyword>
<feature type="signal peptide" evidence="3">
    <location>
        <begin position="1"/>
        <end position="22"/>
    </location>
</feature>
<dbReference type="VEuPathDB" id="PiroplasmaDB:BMR1_01G02455"/>
<reference evidence="4 5" key="1">
    <citation type="journal article" date="2012" name="Nucleic Acids Res.">
        <title>Sequencing of the smallest Apicomplexan genome from the human pathogen Babesia microti.</title>
        <authorList>
            <person name="Cornillot E."/>
            <person name="Hadj-Kaddour K."/>
            <person name="Dassouli A."/>
            <person name="Noel B."/>
            <person name="Ranwez V."/>
            <person name="Vacherie B."/>
            <person name="Augagneur Y."/>
            <person name="Bres V."/>
            <person name="Duclos A."/>
            <person name="Randazzo S."/>
            <person name="Carcy B."/>
            <person name="Debierre-Grockiego F."/>
            <person name="Delbecq S."/>
            <person name="Moubri-Menage K."/>
            <person name="Shams-Eldin H."/>
            <person name="Usmani-Brown S."/>
            <person name="Bringaud F."/>
            <person name="Wincker P."/>
            <person name="Vivares C.P."/>
            <person name="Schwarz R.T."/>
            <person name="Schetters T.P."/>
            <person name="Krause P.J."/>
            <person name="Gorenflot A."/>
            <person name="Berry V."/>
            <person name="Barbe V."/>
            <person name="Ben Mamoun C."/>
        </authorList>
    </citation>
    <scope>NUCLEOTIDE SEQUENCE [LARGE SCALE GENOMIC DNA]</scope>
    <source>
        <strain evidence="4 5">RI</strain>
    </source>
</reference>
<keyword evidence="5" id="KW-1185">Reference proteome</keyword>
<sequence length="150" mass="16672">MLACLFSVVCGGALLMDRLVGAVERILSCWTALNLALESGWGGKDSQLKRSQLKTLLIDYLCAHKTVYADEIQEILFNFMNDSFYTNLEDNSDKEIADILTTLHGQLQNGDLTLLNALETQINPCKIDICQPNQSDSSSCDEESQSDYEP</sequence>
<dbReference type="RefSeq" id="XP_012647558.1">
    <property type="nucleotide sequence ID" value="XM_012792104.1"/>
</dbReference>
<dbReference type="InterPro" id="IPR019398">
    <property type="entry name" value="Pre-rRNA_process_TSR2"/>
</dbReference>
<dbReference type="PANTHER" id="PTHR21250">
    <property type="entry name" value="PRE-RRNA-PROCESSING PROTEIN TSR2 HOMOLOG"/>
    <property type="match status" value="1"/>
</dbReference>
<reference evidence="4 5" key="3">
    <citation type="journal article" date="2016" name="Sci. Rep.">
        <title>Genome-wide diversity and gene expression profiling of Babesia microti isolates identify polymorphic genes that mediate host-pathogen interactions.</title>
        <authorList>
            <person name="Silva J.C."/>
            <person name="Cornillot E."/>
            <person name="McCracken C."/>
            <person name="Usmani-Brown S."/>
            <person name="Dwivedi A."/>
            <person name="Ifeonu O.O."/>
            <person name="Crabtree J."/>
            <person name="Gotia H.T."/>
            <person name="Virji A.Z."/>
            <person name="Reynes C."/>
            <person name="Colinge J."/>
            <person name="Kumar V."/>
            <person name="Lawres L."/>
            <person name="Pazzi J.E."/>
            <person name="Pablo J.V."/>
            <person name="Hung C."/>
            <person name="Brancato J."/>
            <person name="Kumari P."/>
            <person name="Orvis J."/>
            <person name="Tretina K."/>
            <person name="Chibucos M."/>
            <person name="Ott S."/>
            <person name="Sadzewicz L."/>
            <person name="Sengamalay N."/>
            <person name="Shetty A.C."/>
            <person name="Su Q."/>
            <person name="Tallon L."/>
            <person name="Fraser C.M."/>
            <person name="Frutos R."/>
            <person name="Molina D.M."/>
            <person name="Krause P.J."/>
            <person name="Ben Mamoun C."/>
        </authorList>
    </citation>
    <scope>NUCLEOTIDE SEQUENCE [LARGE SCALE GENOMIC DNA]</scope>
    <source>
        <strain evidence="4 5">RI</strain>
    </source>
</reference>
<gene>
    <name evidence="4" type="ORF">BMR1_01G02455</name>
</gene>
<name>I7J8N4_BABMR</name>
<accession>I7J8N4</accession>
<dbReference type="Proteomes" id="UP000002899">
    <property type="component" value="Chromosome I"/>
</dbReference>
<dbReference type="GO" id="GO:0006364">
    <property type="term" value="P:rRNA processing"/>
    <property type="evidence" value="ECO:0007669"/>
    <property type="project" value="UniProtKB-KW"/>
</dbReference>
<reference evidence="4 5" key="2">
    <citation type="journal article" date="2013" name="PLoS ONE">
        <title>Whole genome mapping and re-organization of the nuclear and mitochondrial genomes of Babesia microti isolates.</title>
        <authorList>
            <person name="Cornillot E."/>
            <person name="Dassouli A."/>
            <person name="Garg A."/>
            <person name="Pachikara N."/>
            <person name="Randazzo S."/>
            <person name="Depoix D."/>
            <person name="Carcy B."/>
            <person name="Delbecq S."/>
            <person name="Frutos R."/>
            <person name="Silva J.C."/>
            <person name="Sutton R."/>
            <person name="Krause P.J."/>
            <person name="Mamoun C.B."/>
        </authorList>
    </citation>
    <scope>NUCLEOTIDE SEQUENCE [LARGE SCALE GENOMIC DNA]</scope>
    <source>
        <strain evidence="4 5">RI</strain>
    </source>
</reference>
<dbReference type="EMBL" id="FO082871">
    <property type="protein sequence ID" value="CCF72949.1"/>
    <property type="molecule type" value="Genomic_DNA"/>
</dbReference>
<evidence type="ECO:0000313" key="4">
    <source>
        <dbReference type="EMBL" id="CCF72949.1"/>
    </source>
</evidence>
<dbReference type="KEGG" id="bmic:BMR1_01G02455"/>
<protein>
    <submittedName>
        <fullName evidence="4">TSR2, pre-rRNA-processing protein TSR2</fullName>
    </submittedName>
</protein>
<dbReference type="GeneID" id="24423565"/>
<organism evidence="4 5">
    <name type="scientific">Babesia microti (strain RI)</name>
    <dbReference type="NCBI Taxonomy" id="1133968"/>
    <lineage>
        <taxon>Eukaryota</taxon>
        <taxon>Sar</taxon>
        <taxon>Alveolata</taxon>
        <taxon>Apicomplexa</taxon>
        <taxon>Aconoidasida</taxon>
        <taxon>Piroplasmida</taxon>
        <taxon>Babesiidae</taxon>
        <taxon>Babesia</taxon>
    </lineage>
</organism>
<feature type="chain" id="PRO_5003710883" evidence="3">
    <location>
        <begin position="23"/>
        <end position="150"/>
    </location>
</feature>
<dbReference type="OrthoDB" id="263560at2759"/>
<dbReference type="AlphaFoldDB" id="I7J8N4"/>
<keyword evidence="3" id="KW-0732">Signal</keyword>